<feature type="domain" description="Xylose isomerase-like TIM barrel" evidence="1">
    <location>
        <begin position="79"/>
        <end position="306"/>
    </location>
</feature>
<proteinExistence type="predicted"/>
<dbReference type="GO" id="GO:0016853">
    <property type="term" value="F:isomerase activity"/>
    <property type="evidence" value="ECO:0007669"/>
    <property type="project" value="UniProtKB-KW"/>
</dbReference>
<gene>
    <name evidence="2" type="ORF">G9H71_13660</name>
</gene>
<dbReference type="SUPFAM" id="SSF51658">
    <property type="entry name" value="Xylose isomerase-like"/>
    <property type="match status" value="1"/>
</dbReference>
<dbReference type="InterPro" id="IPR013022">
    <property type="entry name" value="Xyl_isomerase-like_TIM-brl"/>
</dbReference>
<evidence type="ECO:0000259" key="1">
    <source>
        <dbReference type="Pfam" id="PF01261"/>
    </source>
</evidence>
<dbReference type="Gene3D" id="3.20.20.150">
    <property type="entry name" value="Divalent-metal-dependent TIM barrel enzymes"/>
    <property type="match status" value="1"/>
</dbReference>
<organism evidence="2 3">
    <name type="scientific">Motilibacter deserti</name>
    <dbReference type="NCBI Taxonomy" id="2714956"/>
    <lineage>
        <taxon>Bacteria</taxon>
        <taxon>Bacillati</taxon>
        <taxon>Actinomycetota</taxon>
        <taxon>Actinomycetes</taxon>
        <taxon>Motilibacterales</taxon>
        <taxon>Motilibacteraceae</taxon>
        <taxon>Motilibacter</taxon>
    </lineage>
</organism>
<dbReference type="RefSeq" id="WP_166282745.1">
    <property type="nucleotide sequence ID" value="NZ_JAANNP010000011.1"/>
</dbReference>
<sequence>MCTGHTPPLTAEESDQLLGRRGLLKAAAGSAAAVAATGLLASPAEAAPAARAARVPRDRISIQLYTLRDQLAADLPGTIAALRDIGYRRVEHAGFHGRTAAQFKQILDDNGIRATSGHAGIPQPFDANTWGAALDDAVTLGQRYIVHPLFGYDFGGGGAVRSASAWQAFARDLNRAGLMARRRGISLGYHNHHHEFLPLAGHPTRTAFDVLTATTDRRYVHLEMDLFWVVRGGRDPVDLIARLGRRVRQFHVKDMSATFDPGIPFTDPGKGVIDFRRIFRAGAIARTDEFIVERDDAGVPPRKPADALTTARAGYEFLRNVVY</sequence>
<accession>A0ABX0GYH1</accession>
<reference evidence="2 3" key="1">
    <citation type="submission" date="2020-03" db="EMBL/GenBank/DDBJ databases">
        <title>Two novel Motilibacter sp.</title>
        <authorList>
            <person name="Liu S."/>
        </authorList>
    </citation>
    <scope>NUCLEOTIDE SEQUENCE [LARGE SCALE GENOMIC DNA]</scope>
    <source>
        <strain evidence="2 3">E257</strain>
    </source>
</reference>
<dbReference type="EMBL" id="JAANNP010000011">
    <property type="protein sequence ID" value="NHC14829.1"/>
    <property type="molecule type" value="Genomic_DNA"/>
</dbReference>
<dbReference type="InterPro" id="IPR050312">
    <property type="entry name" value="IolE/XylAMocC-like"/>
</dbReference>
<dbReference type="Proteomes" id="UP000800981">
    <property type="component" value="Unassembled WGS sequence"/>
</dbReference>
<dbReference type="InterPro" id="IPR006311">
    <property type="entry name" value="TAT_signal"/>
</dbReference>
<dbReference type="InterPro" id="IPR036237">
    <property type="entry name" value="Xyl_isomerase-like_sf"/>
</dbReference>
<name>A0ABX0GYH1_9ACTN</name>
<dbReference type="PANTHER" id="PTHR12110">
    <property type="entry name" value="HYDROXYPYRUVATE ISOMERASE"/>
    <property type="match status" value="1"/>
</dbReference>
<dbReference type="Pfam" id="PF01261">
    <property type="entry name" value="AP_endonuc_2"/>
    <property type="match status" value="1"/>
</dbReference>
<evidence type="ECO:0000313" key="2">
    <source>
        <dbReference type="EMBL" id="NHC14829.1"/>
    </source>
</evidence>
<dbReference type="PANTHER" id="PTHR12110:SF41">
    <property type="entry name" value="INOSOSE DEHYDRATASE"/>
    <property type="match status" value="1"/>
</dbReference>
<protein>
    <submittedName>
        <fullName evidence="2">Sugar phosphate isomerase/epimerase</fullName>
    </submittedName>
</protein>
<dbReference type="PROSITE" id="PS51318">
    <property type="entry name" value="TAT"/>
    <property type="match status" value="1"/>
</dbReference>
<comment type="caution">
    <text evidence="2">The sequence shown here is derived from an EMBL/GenBank/DDBJ whole genome shotgun (WGS) entry which is preliminary data.</text>
</comment>
<keyword evidence="2" id="KW-0413">Isomerase</keyword>
<keyword evidence="3" id="KW-1185">Reference proteome</keyword>
<evidence type="ECO:0000313" key="3">
    <source>
        <dbReference type="Proteomes" id="UP000800981"/>
    </source>
</evidence>